<dbReference type="Proteomes" id="UP000636458">
    <property type="component" value="Unassembled WGS sequence"/>
</dbReference>
<evidence type="ECO:0000256" key="2">
    <source>
        <dbReference type="SAM" id="SignalP"/>
    </source>
</evidence>
<feature type="region of interest" description="Disordered" evidence="1">
    <location>
        <begin position="242"/>
        <end position="274"/>
    </location>
</feature>
<dbReference type="AlphaFoldDB" id="A0A934SPK9"/>
<accession>A0A934SPK9</accession>
<name>A0A934SPK9_9MICO</name>
<dbReference type="EMBL" id="JAEPES010000006">
    <property type="protein sequence ID" value="MBK4349119.1"/>
    <property type="molecule type" value="Genomic_DNA"/>
</dbReference>
<dbReference type="Pfam" id="PF03548">
    <property type="entry name" value="LolA"/>
    <property type="match status" value="1"/>
</dbReference>
<evidence type="ECO:0000313" key="3">
    <source>
        <dbReference type="EMBL" id="MBK4349119.1"/>
    </source>
</evidence>
<protein>
    <submittedName>
        <fullName evidence="3">Outer membrane lipoprotein carrier protein LolA</fullName>
    </submittedName>
</protein>
<dbReference type="CDD" id="cd16325">
    <property type="entry name" value="LolA"/>
    <property type="match status" value="1"/>
</dbReference>
<comment type="caution">
    <text evidence="3">The sequence shown here is derived from an EMBL/GenBank/DDBJ whole genome shotgun (WGS) entry which is preliminary data.</text>
</comment>
<gene>
    <name evidence="3" type="ORF">IV501_15930</name>
</gene>
<reference evidence="3" key="1">
    <citation type="submission" date="2021-01" db="EMBL/GenBank/DDBJ databases">
        <title>Lacisediminihabitans sp. nov. strain G11-30, isolated from Antarctic Soil.</title>
        <authorList>
            <person name="Li J."/>
        </authorList>
    </citation>
    <scope>NUCLEOTIDE SEQUENCE</scope>
    <source>
        <strain evidence="3">G11-30</strain>
    </source>
</reference>
<keyword evidence="2" id="KW-0732">Signal</keyword>
<organism evidence="3 4">
    <name type="scientific">Lacisediminihabitans changchengi</name>
    <dbReference type="NCBI Taxonomy" id="2787634"/>
    <lineage>
        <taxon>Bacteria</taxon>
        <taxon>Bacillati</taxon>
        <taxon>Actinomycetota</taxon>
        <taxon>Actinomycetes</taxon>
        <taxon>Micrococcales</taxon>
        <taxon>Microbacteriaceae</taxon>
        <taxon>Lacisediminihabitans</taxon>
    </lineage>
</organism>
<evidence type="ECO:0000313" key="4">
    <source>
        <dbReference type="Proteomes" id="UP000636458"/>
    </source>
</evidence>
<dbReference type="Gene3D" id="2.50.20.10">
    <property type="entry name" value="Lipoprotein localisation LolA/LolB/LppX"/>
    <property type="match status" value="1"/>
</dbReference>
<feature type="region of interest" description="Disordered" evidence="1">
    <location>
        <begin position="127"/>
        <end position="147"/>
    </location>
</feature>
<keyword evidence="4" id="KW-1185">Reference proteome</keyword>
<dbReference type="InterPro" id="IPR029046">
    <property type="entry name" value="LolA/LolB/LppX"/>
</dbReference>
<dbReference type="InterPro" id="IPR004564">
    <property type="entry name" value="OM_lipoprot_carrier_LolA-like"/>
</dbReference>
<dbReference type="PANTHER" id="PTHR37507">
    <property type="entry name" value="SPORULATION PROTEIN YDCC"/>
    <property type="match status" value="1"/>
</dbReference>
<evidence type="ECO:0000256" key="1">
    <source>
        <dbReference type="SAM" id="MobiDB-lite"/>
    </source>
</evidence>
<proteinExistence type="predicted"/>
<dbReference type="PANTHER" id="PTHR37507:SF2">
    <property type="entry name" value="SPORULATION PROTEIN YDCC"/>
    <property type="match status" value="1"/>
</dbReference>
<dbReference type="RefSeq" id="WP_200557306.1">
    <property type="nucleotide sequence ID" value="NZ_JAEPES010000006.1"/>
</dbReference>
<dbReference type="SUPFAM" id="SSF89392">
    <property type="entry name" value="Prokaryotic lipoproteins and lipoprotein localization factors"/>
    <property type="match status" value="1"/>
</dbReference>
<dbReference type="InterPro" id="IPR052944">
    <property type="entry name" value="Sporulation_related"/>
</dbReference>
<keyword evidence="3" id="KW-0449">Lipoprotein</keyword>
<sequence length="352" mass="35884">MAAAVVTLGAVAVPVSANAAVSLSSKTPEQVLAMIGDSTTDAFSGTVKTTSDLGLPSLPAVSGGSSGTDSDISSVLTLLSSAQTARVYVDGPTKVRLQVIKQMAEQDVIRNGKDVWVYDSKKSTAVHTTLPSRRSATPAPTPTASTPAEVARAIVARLDSSTKLSVGTDSSVANRSAYTLVLKPKASGTLVSSVTIAVDAKTGLPLEVSAKARGQKDAAFSIGFSNLVIGKPAERTFEFTPPKSAKVTEKKAPTHSARPDSKNHGGTKTPAGVKPTVVGSGWSAVIVSPKESPLSSLGSVKQFSQLTTAVDGGRVFHTSLLNVLVTDDGRVLAGSVPISRLLAVAAAPSPTT</sequence>
<feature type="compositionally biased region" description="Basic and acidic residues" evidence="1">
    <location>
        <begin position="246"/>
        <end position="263"/>
    </location>
</feature>
<feature type="signal peptide" evidence="2">
    <location>
        <begin position="1"/>
        <end position="19"/>
    </location>
</feature>
<feature type="chain" id="PRO_5037619645" evidence="2">
    <location>
        <begin position="20"/>
        <end position="352"/>
    </location>
</feature>
<feature type="compositionally biased region" description="Low complexity" evidence="1">
    <location>
        <begin position="131"/>
        <end position="147"/>
    </location>
</feature>